<dbReference type="InParanoid" id="A0A3M0CQW5"/>
<proteinExistence type="predicted"/>
<dbReference type="EMBL" id="REFR01000009">
    <property type="protein sequence ID" value="RMB11892.1"/>
    <property type="molecule type" value="Genomic_DNA"/>
</dbReference>
<name>A0A3M0CQW5_9PROT</name>
<comment type="caution">
    <text evidence="1">The sequence shown here is derived from an EMBL/GenBank/DDBJ whole genome shotgun (WGS) entry which is preliminary data.</text>
</comment>
<accession>A0A3M0CQW5</accession>
<sequence>MTGHGLKRVMPGALIALVVCMTVPVWAVGDVMLKNANLTNKTGYGLTVDIGGALTSLSKDQTKNDLNGLFTFATFKIDGQGYTCFFDQSPDVTVIGSADLTLTYKDGMPNALMVGNLAGAACTKA</sequence>
<protein>
    <submittedName>
        <fullName evidence="1">Uncharacterized protein</fullName>
    </submittedName>
</protein>
<gene>
    <name evidence="1" type="ORF">BXY39_0379</name>
</gene>
<reference evidence="1 2" key="1">
    <citation type="submission" date="2018-10" db="EMBL/GenBank/DDBJ databases">
        <title>Genomic Encyclopedia of Archaeal and Bacterial Type Strains, Phase II (KMG-II): from individual species to whole genera.</title>
        <authorList>
            <person name="Goeker M."/>
        </authorList>
    </citation>
    <scope>NUCLEOTIDE SEQUENCE [LARGE SCALE GENOMIC DNA]</scope>
    <source>
        <strain evidence="1 2">DSM 25217</strain>
    </source>
</reference>
<organism evidence="1 2">
    <name type="scientific">Eilatimonas milleporae</name>
    <dbReference type="NCBI Taxonomy" id="911205"/>
    <lineage>
        <taxon>Bacteria</taxon>
        <taxon>Pseudomonadati</taxon>
        <taxon>Pseudomonadota</taxon>
        <taxon>Alphaproteobacteria</taxon>
        <taxon>Kordiimonadales</taxon>
        <taxon>Kordiimonadaceae</taxon>
        <taxon>Eilatimonas</taxon>
    </lineage>
</organism>
<dbReference type="AlphaFoldDB" id="A0A3M0CQW5"/>
<dbReference type="RefSeq" id="WP_121937123.1">
    <property type="nucleotide sequence ID" value="NZ_REFR01000009.1"/>
</dbReference>
<dbReference type="Proteomes" id="UP000271227">
    <property type="component" value="Unassembled WGS sequence"/>
</dbReference>
<evidence type="ECO:0000313" key="1">
    <source>
        <dbReference type="EMBL" id="RMB11892.1"/>
    </source>
</evidence>
<keyword evidence="2" id="KW-1185">Reference proteome</keyword>
<evidence type="ECO:0000313" key="2">
    <source>
        <dbReference type="Proteomes" id="UP000271227"/>
    </source>
</evidence>